<keyword evidence="1" id="KW-0732">Signal</keyword>
<feature type="domain" description="Beta-lactamase-related" evidence="2">
    <location>
        <begin position="87"/>
        <end position="378"/>
    </location>
</feature>
<dbReference type="Pfam" id="PF00144">
    <property type="entry name" value="Beta-lactamase"/>
    <property type="match status" value="1"/>
</dbReference>
<dbReference type="SUPFAM" id="SSF56601">
    <property type="entry name" value="beta-lactamase/transpeptidase-like"/>
    <property type="match status" value="1"/>
</dbReference>
<dbReference type="PANTHER" id="PTHR46825:SF9">
    <property type="entry name" value="BETA-LACTAMASE-RELATED DOMAIN-CONTAINING PROTEIN"/>
    <property type="match status" value="1"/>
</dbReference>
<dbReference type="Proteomes" id="UP000243588">
    <property type="component" value="Unassembled WGS sequence"/>
</dbReference>
<dbReference type="InterPro" id="IPR001466">
    <property type="entry name" value="Beta-lactam-related"/>
</dbReference>
<dbReference type="PANTHER" id="PTHR46825">
    <property type="entry name" value="D-ALANYL-D-ALANINE-CARBOXYPEPTIDASE/ENDOPEPTIDASE AMPH"/>
    <property type="match status" value="1"/>
</dbReference>
<dbReference type="InterPro" id="IPR050491">
    <property type="entry name" value="AmpC-like"/>
</dbReference>
<evidence type="ECO:0000313" key="4">
    <source>
        <dbReference type="Proteomes" id="UP000243588"/>
    </source>
</evidence>
<evidence type="ECO:0000256" key="1">
    <source>
        <dbReference type="SAM" id="SignalP"/>
    </source>
</evidence>
<evidence type="ECO:0000259" key="2">
    <source>
        <dbReference type="Pfam" id="PF00144"/>
    </source>
</evidence>
<gene>
    <name evidence="3" type="ORF">SAMN05421818_11933</name>
</gene>
<feature type="chain" id="PRO_5017449664" evidence="1">
    <location>
        <begin position="26"/>
        <end position="401"/>
    </location>
</feature>
<accession>A0A1G8FUA8</accession>
<evidence type="ECO:0000313" key="3">
    <source>
        <dbReference type="EMBL" id="SDH85705.1"/>
    </source>
</evidence>
<protein>
    <submittedName>
        <fullName evidence="3">CubicO group peptidase, beta-lactamase class C family</fullName>
    </submittedName>
</protein>
<reference evidence="4" key="1">
    <citation type="submission" date="2016-10" db="EMBL/GenBank/DDBJ databases">
        <authorList>
            <person name="Varghese N."/>
            <person name="Submissions S."/>
        </authorList>
    </citation>
    <scope>NUCLEOTIDE SEQUENCE [LARGE SCALE GENOMIC DNA]</scope>
    <source>
        <strain evidence="4">DSM 23313</strain>
    </source>
</reference>
<dbReference type="Gene3D" id="3.40.710.10">
    <property type="entry name" value="DD-peptidase/beta-lactamase superfamily"/>
    <property type="match status" value="1"/>
</dbReference>
<dbReference type="STRING" id="702745.SAMN05421818_11933"/>
<dbReference type="AlphaFoldDB" id="A0A1G8FUA8"/>
<dbReference type="EMBL" id="FNDQ01000019">
    <property type="protein sequence ID" value="SDH85705.1"/>
    <property type="molecule type" value="Genomic_DNA"/>
</dbReference>
<dbReference type="InterPro" id="IPR012338">
    <property type="entry name" value="Beta-lactam/transpept-like"/>
</dbReference>
<organism evidence="3 4">
    <name type="scientific">Myroides phaeus</name>
    <dbReference type="NCBI Taxonomy" id="702745"/>
    <lineage>
        <taxon>Bacteria</taxon>
        <taxon>Pseudomonadati</taxon>
        <taxon>Bacteroidota</taxon>
        <taxon>Flavobacteriia</taxon>
        <taxon>Flavobacteriales</taxon>
        <taxon>Flavobacteriaceae</taxon>
        <taxon>Myroides</taxon>
    </lineage>
</organism>
<sequence>MYFTIMMIKKSKLTLSLLTALCFCACNNTNKSKDLALDTAINKEHNILVENPYKVEFDELSNSYIEKQRKEVEEFYRNNIKTGDYTGSFLVAKNGKIIYEDYSGVYDRTGKKEITSDTPLHVASVGKVITATTVLRLVDQGKISLDQSVSEIIPRFPYKEITVRTLLSHRSGLRYYGYYDNVWDRTKTITNSDVIKVIEEQTVALDFKPNTRFAYSNTNYVVLAEIVERVTQKPFKKAVAELIFEPLGMTNSFVFDDINNKNKVSQSFTSKMRLMDWDYMDGTYGDKNIFTTPRDFLKFDTAMYSDAFLSKKVKDQIYQGYSFENPGIRNYGLGIRLIEMQNGKFYTYHNGWWRGNTSSYIRLAKDNTCIILFSNKYSRTTYKTISLSHHFGDYPVGDIEL</sequence>
<feature type="signal peptide" evidence="1">
    <location>
        <begin position="1"/>
        <end position="25"/>
    </location>
</feature>
<proteinExistence type="predicted"/>
<keyword evidence="4" id="KW-1185">Reference proteome</keyword>
<name>A0A1G8FUA8_9FLAO</name>